<dbReference type="Proteomes" id="UP000215914">
    <property type="component" value="Unassembled WGS sequence"/>
</dbReference>
<gene>
    <name evidence="1" type="ORF">HanXRQr2_Chr05g0220341</name>
</gene>
<reference evidence="1" key="1">
    <citation type="journal article" date="2017" name="Nature">
        <title>The sunflower genome provides insights into oil metabolism, flowering and Asterid evolution.</title>
        <authorList>
            <person name="Badouin H."/>
            <person name="Gouzy J."/>
            <person name="Grassa C.J."/>
            <person name="Murat F."/>
            <person name="Staton S.E."/>
            <person name="Cottret L."/>
            <person name="Lelandais-Briere C."/>
            <person name="Owens G.L."/>
            <person name="Carrere S."/>
            <person name="Mayjonade B."/>
            <person name="Legrand L."/>
            <person name="Gill N."/>
            <person name="Kane N.C."/>
            <person name="Bowers J.E."/>
            <person name="Hubner S."/>
            <person name="Bellec A."/>
            <person name="Berard A."/>
            <person name="Berges H."/>
            <person name="Blanchet N."/>
            <person name="Boniface M.C."/>
            <person name="Brunel D."/>
            <person name="Catrice O."/>
            <person name="Chaidir N."/>
            <person name="Claudel C."/>
            <person name="Donnadieu C."/>
            <person name="Faraut T."/>
            <person name="Fievet G."/>
            <person name="Helmstetter N."/>
            <person name="King M."/>
            <person name="Knapp S.J."/>
            <person name="Lai Z."/>
            <person name="Le Paslier M.C."/>
            <person name="Lippi Y."/>
            <person name="Lorenzon L."/>
            <person name="Mandel J.R."/>
            <person name="Marage G."/>
            <person name="Marchand G."/>
            <person name="Marquand E."/>
            <person name="Bret-Mestries E."/>
            <person name="Morien E."/>
            <person name="Nambeesan S."/>
            <person name="Nguyen T."/>
            <person name="Pegot-Espagnet P."/>
            <person name="Pouilly N."/>
            <person name="Raftis F."/>
            <person name="Sallet E."/>
            <person name="Schiex T."/>
            <person name="Thomas J."/>
            <person name="Vandecasteele C."/>
            <person name="Vares D."/>
            <person name="Vear F."/>
            <person name="Vautrin S."/>
            <person name="Crespi M."/>
            <person name="Mangin B."/>
            <person name="Burke J.M."/>
            <person name="Salse J."/>
            <person name="Munos S."/>
            <person name="Vincourt P."/>
            <person name="Rieseberg L.H."/>
            <person name="Langlade N.B."/>
        </authorList>
    </citation>
    <scope>NUCLEOTIDE SEQUENCE</scope>
    <source>
        <tissue evidence="1">Leaves</tissue>
    </source>
</reference>
<dbReference type="EMBL" id="MNCJ02000320">
    <property type="protein sequence ID" value="KAF5806349.1"/>
    <property type="molecule type" value="Genomic_DNA"/>
</dbReference>
<name>A0A9K3J024_HELAN</name>
<evidence type="ECO:0000313" key="2">
    <source>
        <dbReference type="Proteomes" id="UP000215914"/>
    </source>
</evidence>
<protein>
    <submittedName>
        <fullName evidence="1">Uncharacterized protein</fullName>
    </submittedName>
</protein>
<comment type="caution">
    <text evidence="1">The sequence shown here is derived from an EMBL/GenBank/DDBJ whole genome shotgun (WGS) entry which is preliminary data.</text>
</comment>
<evidence type="ECO:0000313" key="1">
    <source>
        <dbReference type="EMBL" id="KAF5806349.1"/>
    </source>
</evidence>
<sequence>MELISTPIPFRDALTCWTQKHSRRISGTKSGECLDSIDLPLLFLGMYGD</sequence>
<dbReference type="Gramene" id="mRNA:HanXRQr2_Chr05g0220341">
    <property type="protein sequence ID" value="mRNA:HanXRQr2_Chr05g0220341"/>
    <property type="gene ID" value="HanXRQr2_Chr05g0220341"/>
</dbReference>
<proteinExistence type="predicted"/>
<dbReference type="AlphaFoldDB" id="A0A9K3J024"/>
<reference evidence="1" key="2">
    <citation type="submission" date="2020-06" db="EMBL/GenBank/DDBJ databases">
        <title>Helianthus annuus Genome sequencing and assembly Release 2.</title>
        <authorList>
            <person name="Gouzy J."/>
            <person name="Langlade N."/>
            <person name="Munos S."/>
        </authorList>
    </citation>
    <scope>NUCLEOTIDE SEQUENCE</scope>
    <source>
        <tissue evidence="1">Leaves</tissue>
    </source>
</reference>
<organism evidence="1 2">
    <name type="scientific">Helianthus annuus</name>
    <name type="common">Common sunflower</name>
    <dbReference type="NCBI Taxonomy" id="4232"/>
    <lineage>
        <taxon>Eukaryota</taxon>
        <taxon>Viridiplantae</taxon>
        <taxon>Streptophyta</taxon>
        <taxon>Embryophyta</taxon>
        <taxon>Tracheophyta</taxon>
        <taxon>Spermatophyta</taxon>
        <taxon>Magnoliopsida</taxon>
        <taxon>eudicotyledons</taxon>
        <taxon>Gunneridae</taxon>
        <taxon>Pentapetalae</taxon>
        <taxon>asterids</taxon>
        <taxon>campanulids</taxon>
        <taxon>Asterales</taxon>
        <taxon>Asteraceae</taxon>
        <taxon>Asteroideae</taxon>
        <taxon>Heliantheae alliance</taxon>
        <taxon>Heliantheae</taxon>
        <taxon>Helianthus</taxon>
    </lineage>
</organism>
<accession>A0A9K3J024</accession>
<keyword evidence="2" id="KW-1185">Reference proteome</keyword>